<organism evidence="1 2">
    <name type="scientific">Streptomyces virginiae</name>
    <name type="common">Streptomyces cinnamonensis</name>
    <dbReference type="NCBI Taxonomy" id="1961"/>
    <lineage>
        <taxon>Bacteria</taxon>
        <taxon>Bacillati</taxon>
        <taxon>Actinomycetota</taxon>
        <taxon>Actinomycetes</taxon>
        <taxon>Kitasatosporales</taxon>
        <taxon>Streptomycetaceae</taxon>
        <taxon>Streptomyces</taxon>
    </lineage>
</organism>
<gene>
    <name evidence="1" type="ORF">Scinn_34580</name>
</gene>
<keyword evidence="2" id="KW-1185">Reference proteome</keyword>
<comment type="caution">
    <text evidence="1">The sequence shown here is derived from an EMBL/GenBank/DDBJ whole genome shotgun (WGS) entry which is preliminary data.</text>
</comment>
<accession>A0ABQ3NMJ0</accession>
<evidence type="ECO:0000313" key="1">
    <source>
        <dbReference type="EMBL" id="GHI13995.1"/>
    </source>
</evidence>
<sequence>MRPLSALIREHVTPVANAAGFRRTGRTFWMAGSRLDYVLFGFQVYAVDPVAVVFDVEFHAVPDPYRDWLNRGQQPPGKVPNSSCALMTGRCIPPASVAHSPDGRLPFRTRWALRPGEEATCGRVLAETLSTESLPHIQLLLDRAHLLEVARSRDGYLMKRMTPILREIVLRIDDISAPELAGLLAAAEASGAPPAFAHWARERHAAQKGSRGA</sequence>
<reference evidence="2" key="1">
    <citation type="submission" date="2020-09" db="EMBL/GenBank/DDBJ databases">
        <title>Whole genome shotgun sequence of Streptomyces cinnamonensis NBRC 15873.</title>
        <authorList>
            <person name="Komaki H."/>
            <person name="Tamura T."/>
        </authorList>
    </citation>
    <scope>NUCLEOTIDE SEQUENCE [LARGE SCALE GENOMIC DNA]</scope>
    <source>
        <strain evidence="2">NBRC 15873</strain>
    </source>
</reference>
<evidence type="ECO:0000313" key="2">
    <source>
        <dbReference type="Proteomes" id="UP000660554"/>
    </source>
</evidence>
<dbReference type="EMBL" id="BNDV01000008">
    <property type="protein sequence ID" value="GHI13995.1"/>
    <property type="molecule type" value="Genomic_DNA"/>
</dbReference>
<proteinExistence type="predicted"/>
<dbReference type="Proteomes" id="UP000660554">
    <property type="component" value="Unassembled WGS sequence"/>
</dbReference>
<protein>
    <recommendedName>
        <fullName evidence="3">DUF4304 domain-containing protein</fullName>
    </recommendedName>
</protein>
<name>A0ABQ3NMJ0_STRVG</name>
<evidence type="ECO:0008006" key="3">
    <source>
        <dbReference type="Google" id="ProtNLM"/>
    </source>
</evidence>